<dbReference type="Pfam" id="PF00561">
    <property type="entry name" value="Abhydrolase_1"/>
    <property type="match status" value="1"/>
</dbReference>
<evidence type="ECO:0000313" key="5">
    <source>
        <dbReference type="EMBL" id="KAF1994288.1"/>
    </source>
</evidence>
<feature type="compositionally biased region" description="Basic and acidic residues" evidence="3">
    <location>
        <begin position="402"/>
        <end position="411"/>
    </location>
</feature>
<evidence type="ECO:0000256" key="3">
    <source>
        <dbReference type="SAM" id="MobiDB-lite"/>
    </source>
</evidence>
<accession>A0A6A5VZZ3</accession>
<evidence type="ECO:0000313" key="6">
    <source>
        <dbReference type="Proteomes" id="UP000799779"/>
    </source>
</evidence>
<evidence type="ECO:0000259" key="4">
    <source>
        <dbReference type="Pfam" id="PF00561"/>
    </source>
</evidence>
<evidence type="ECO:0000256" key="1">
    <source>
        <dbReference type="ARBA" id="ARBA00022801"/>
    </source>
</evidence>
<reference evidence="5" key="1">
    <citation type="journal article" date="2020" name="Stud. Mycol.">
        <title>101 Dothideomycetes genomes: a test case for predicting lifestyles and emergence of pathogens.</title>
        <authorList>
            <person name="Haridas S."/>
            <person name="Albert R."/>
            <person name="Binder M."/>
            <person name="Bloem J."/>
            <person name="Labutti K."/>
            <person name="Salamov A."/>
            <person name="Andreopoulos B."/>
            <person name="Baker S."/>
            <person name="Barry K."/>
            <person name="Bills G."/>
            <person name="Bluhm B."/>
            <person name="Cannon C."/>
            <person name="Castanera R."/>
            <person name="Culley D."/>
            <person name="Daum C."/>
            <person name="Ezra D."/>
            <person name="Gonzalez J."/>
            <person name="Henrissat B."/>
            <person name="Kuo A."/>
            <person name="Liang C."/>
            <person name="Lipzen A."/>
            <person name="Lutzoni F."/>
            <person name="Magnuson J."/>
            <person name="Mondo S."/>
            <person name="Nolan M."/>
            <person name="Ohm R."/>
            <person name="Pangilinan J."/>
            <person name="Park H.-J."/>
            <person name="Ramirez L."/>
            <person name="Alfaro M."/>
            <person name="Sun H."/>
            <person name="Tritt A."/>
            <person name="Yoshinaga Y."/>
            <person name="Zwiers L.-H."/>
            <person name="Turgeon B."/>
            <person name="Goodwin S."/>
            <person name="Spatafora J."/>
            <person name="Crous P."/>
            <person name="Grigoriev I."/>
        </authorList>
    </citation>
    <scope>NUCLEOTIDE SEQUENCE</scope>
    <source>
        <strain evidence="5">CBS 123094</strain>
    </source>
</reference>
<proteinExistence type="inferred from homology"/>
<feature type="compositionally biased region" description="Basic residues" evidence="3">
    <location>
        <begin position="412"/>
        <end position="428"/>
    </location>
</feature>
<organism evidence="5 6">
    <name type="scientific">Amniculicola lignicola CBS 123094</name>
    <dbReference type="NCBI Taxonomy" id="1392246"/>
    <lineage>
        <taxon>Eukaryota</taxon>
        <taxon>Fungi</taxon>
        <taxon>Dikarya</taxon>
        <taxon>Ascomycota</taxon>
        <taxon>Pezizomycotina</taxon>
        <taxon>Dothideomycetes</taxon>
        <taxon>Pleosporomycetidae</taxon>
        <taxon>Pleosporales</taxon>
        <taxon>Amniculicolaceae</taxon>
        <taxon>Amniculicola</taxon>
    </lineage>
</organism>
<evidence type="ECO:0000256" key="2">
    <source>
        <dbReference type="ARBA" id="ARBA00038334"/>
    </source>
</evidence>
<gene>
    <name evidence="5" type="ORF">P154DRAFT_581984</name>
</gene>
<dbReference type="EMBL" id="ML977665">
    <property type="protein sequence ID" value="KAF1994288.1"/>
    <property type="molecule type" value="Genomic_DNA"/>
</dbReference>
<dbReference type="PRINTS" id="PR00412">
    <property type="entry name" value="EPOXHYDRLASE"/>
</dbReference>
<dbReference type="OrthoDB" id="408373at2759"/>
<dbReference type="Gene3D" id="3.40.50.1820">
    <property type="entry name" value="alpha/beta hydrolase"/>
    <property type="match status" value="1"/>
</dbReference>
<dbReference type="InterPro" id="IPR000073">
    <property type="entry name" value="AB_hydrolase_1"/>
</dbReference>
<feature type="region of interest" description="Disordered" evidence="3">
    <location>
        <begin position="391"/>
        <end position="428"/>
    </location>
</feature>
<dbReference type="PANTHER" id="PTHR43329">
    <property type="entry name" value="EPOXIDE HYDROLASE"/>
    <property type="match status" value="1"/>
</dbReference>
<feature type="domain" description="AB hydrolase-1" evidence="4">
    <location>
        <begin position="47"/>
        <end position="157"/>
    </location>
</feature>
<sequence>MSLPAHKTNFPPLPLPAGISESYVHCSANGLTFHFLESGYTPDRSKPLLLLCHGYPELAFSWRKVMPALAAAGYYVVAFDQRGYGRTTGWDDSTFANVDLKEFTMTNLVRDVIVLVNALGYSSVKSIIGHDFGAVTASMAALMRPDLFKSCIMMSHPFKPVPTLPFNIAHGNEQDTRPTPDISRELARLSPPRKHYKWYNSTAVAAFQWSVPLQGLEDFLRGYMHVKSASYSANQPFELAGWTASELAKMPHYYIMPLHSSMPETIAKLMSTEDASLTKHWLSDADLAVYVHEWSRTGFQGGLNWYRTSTDAAKRADLALFAGKKIECPSTFISGVKDWGNFQEPGAMERLGDTCGDFRGCRMIEGAGHWPQQEQPERVVEAVLEFLEAEEKKKEKKKKKEEKKQKKEKEKKEKKKKEEKKQKKEKKR</sequence>
<keyword evidence="1 5" id="KW-0378">Hydrolase</keyword>
<dbReference type="InterPro" id="IPR029058">
    <property type="entry name" value="AB_hydrolase_fold"/>
</dbReference>
<dbReference type="InterPro" id="IPR000639">
    <property type="entry name" value="Epox_hydrolase-like"/>
</dbReference>
<dbReference type="SUPFAM" id="SSF53474">
    <property type="entry name" value="alpha/beta-Hydrolases"/>
    <property type="match status" value="1"/>
</dbReference>
<keyword evidence="6" id="KW-1185">Reference proteome</keyword>
<comment type="similarity">
    <text evidence="2">Belongs to the AB hydrolase superfamily. Epoxide hydrolase family.</text>
</comment>
<protein>
    <submittedName>
        <fullName evidence="5">Alpha/beta-hydrolase</fullName>
    </submittedName>
</protein>
<dbReference type="GO" id="GO:0016787">
    <property type="term" value="F:hydrolase activity"/>
    <property type="evidence" value="ECO:0007669"/>
    <property type="project" value="UniProtKB-KW"/>
</dbReference>
<dbReference type="AlphaFoldDB" id="A0A6A5VZZ3"/>
<name>A0A6A5VZZ3_9PLEO</name>
<dbReference type="Proteomes" id="UP000799779">
    <property type="component" value="Unassembled WGS sequence"/>
</dbReference>